<dbReference type="OrthoDB" id="3192156at2759"/>
<keyword evidence="1" id="KW-0472">Membrane</keyword>
<name>A0A0C3M0H9_9AGAM</name>
<accession>A0A0C3M0H9</accession>
<reference evidence="2 3" key="1">
    <citation type="submission" date="2014-04" db="EMBL/GenBank/DDBJ databases">
        <authorList>
            <consortium name="DOE Joint Genome Institute"/>
            <person name="Kuo A."/>
            <person name="Girlanda M."/>
            <person name="Perotto S."/>
            <person name="Kohler A."/>
            <person name="Nagy L.G."/>
            <person name="Floudas D."/>
            <person name="Copeland A."/>
            <person name="Barry K.W."/>
            <person name="Cichocki N."/>
            <person name="Veneault-Fourrey C."/>
            <person name="LaButti K."/>
            <person name="Lindquist E.A."/>
            <person name="Lipzen A."/>
            <person name="Lundell T."/>
            <person name="Morin E."/>
            <person name="Murat C."/>
            <person name="Sun H."/>
            <person name="Tunlid A."/>
            <person name="Henrissat B."/>
            <person name="Grigoriev I.V."/>
            <person name="Hibbett D.S."/>
            <person name="Martin F."/>
            <person name="Nordberg H.P."/>
            <person name="Cantor M.N."/>
            <person name="Hua S.X."/>
        </authorList>
    </citation>
    <scope>NUCLEOTIDE SEQUENCE [LARGE SCALE GENOMIC DNA]</scope>
    <source>
        <strain evidence="2 3">MUT 4182</strain>
    </source>
</reference>
<organism evidence="2 3">
    <name type="scientific">Tulasnella calospora MUT 4182</name>
    <dbReference type="NCBI Taxonomy" id="1051891"/>
    <lineage>
        <taxon>Eukaryota</taxon>
        <taxon>Fungi</taxon>
        <taxon>Dikarya</taxon>
        <taxon>Basidiomycota</taxon>
        <taxon>Agaricomycotina</taxon>
        <taxon>Agaricomycetes</taxon>
        <taxon>Cantharellales</taxon>
        <taxon>Tulasnellaceae</taxon>
        <taxon>Tulasnella</taxon>
    </lineage>
</organism>
<evidence type="ECO:0000313" key="2">
    <source>
        <dbReference type="EMBL" id="KIO27157.1"/>
    </source>
</evidence>
<dbReference type="HOGENOM" id="CLU_1788250_0_0_1"/>
<sequence length="145" mass="15736">MSLPLGPVIALYNTLTTPIPFLVSLGLPVSTLDVVGSLRLALVVQQIKLAFKMRAVQQAASEGEDKNGEKVAPSFPTDTALSNIWTMLVIVYGGELFVSTLVLHVNYRSNIADSRPLRHFGYHDLRARTTSSRAKLEVGATSVDI</sequence>
<evidence type="ECO:0000313" key="3">
    <source>
        <dbReference type="Proteomes" id="UP000054248"/>
    </source>
</evidence>
<dbReference type="Proteomes" id="UP000054248">
    <property type="component" value="Unassembled WGS sequence"/>
</dbReference>
<reference evidence="3" key="2">
    <citation type="submission" date="2015-01" db="EMBL/GenBank/DDBJ databases">
        <title>Evolutionary Origins and Diversification of the Mycorrhizal Mutualists.</title>
        <authorList>
            <consortium name="DOE Joint Genome Institute"/>
            <consortium name="Mycorrhizal Genomics Consortium"/>
            <person name="Kohler A."/>
            <person name="Kuo A."/>
            <person name="Nagy L.G."/>
            <person name="Floudas D."/>
            <person name="Copeland A."/>
            <person name="Barry K.W."/>
            <person name="Cichocki N."/>
            <person name="Veneault-Fourrey C."/>
            <person name="LaButti K."/>
            <person name="Lindquist E.A."/>
            <person name="Lipzen A."/>
            <person name="Lundell T."/>
            <person name="Morin E."/>
            <person name="Murat C."/>
            <person name="Riley R."/>
            <person name="Ohm R."/>
            <person name="Sun H."/>
            <person name="Tunlid A."/>
            <person name="Henrissat B."/>
            <person name="Grigoriev I.V."/>
            <person name="Hibbett D.S."/>
            <person name="Martin F."/>
        </authorList>
    </citation>
    <scope>NUCLEOTIDE SEQUENCE [LARGE SCALE GENOMIC DNA]</scope>
    <source>
        <strain evidence="3">MUT 4182</strain>
    </source>
</reference>
<dbReference type="EMBL" id="KN823013">
    <property type="protein sequence ID" value="KIO27157.1"/>
    <property type="molecule type" value="Genomic_DNA"/>
</dbReference>
<protein>
    <submittedName>
        <fullName evidence="2">Uncharacterized protein</fullName>
    </submittedName>
</protein>
<keyword evidence="1" id="KW-0812">Transmembrane</keyword>
<evidence type="ECO:0000256" key="1">
    <source>
        <dbReference type="SAM" id="Phobius"/>
    </source>
</evidence>
<keyword evidence="3" id="KW-1185">Reference proteome</keyword>
<proteinExistence type="predicted"/>
<keyword evidence="1" id="KW-1133">Transmembrane helix</keyword>
<gene>
    <name evidence="2" type="ORF">M407DRAFT_7419</name>
</gene>
<dbReference type="AlphaFoldDB" id="A0A0C3M0H9"/>
<feature type="transmembrane region" description="Helical" evidence="1">
    <location>
        <begin position="84"/>
        <end position="105"/>
    </location>
</feature>